<sequence length="127" mass="13825">VGAYASKSVAPVTDVSEIFQLTHLTDAAVTDLVRHFAAADTNGDGKINLQELTSRLDEDPAFVARLFELLDQDDDGQVDFRELCIGLSTLNQAQTPVTLAHLYRLAFHLYDADGNGHLSAAEVTHML</sequence>
<dbReference type="Pfam" id="PF13499">
    <property type="entry name" value="EF-hand_7"/>
    <property type="match status" value="1"/>
</dbReference>
<keyword evidence="1" id="KW-0106">Calcium</keyword>
<name>A0A6A5AYD3_APHAT</name>
<proteinExistence type="predicted"/>
<feature type="non-terminal residue" evidence="3">
    <location>
        <position position="127"/>
    </location>
</feature>
<dbReference type="GO" id="GO:0005509">
    <property type="term" value="F:calcium ion binding"/>
    <property type="evidence" value="ECO:0007669"/>
    <property type="project" value="InterPro"/>
</dbReference>
<evidence type="ECO:0000313" key="4">
    <source>
        <dbReference type="Proteomes" id="UP000469452"/>
    </source>
</evidence>
<dbReference type="SMART" id="SM00054">
    <property type="entry name" value="EFh"/>
    <property type="match status" value="3"/>
</dbReference>
<dbReference type="PANTHER" id="PTHR23064">
    <property type="entry name" value="TROPONIN"/>
    <property type="match status" value="1"/>
</dbReference>
<organism evidence="3 4">
    <name type="scientific">Aphanomyces astaci</name>
    <name type="common">Crayfish plague agent</name>
    <dbReference type="NCBI Taxonomy" id="112090"/>
    <lineage>
        <taxon>Eukaryota</taxon>
        <taxon>Sar</taxon>
        <taxon>Stramenopiles</taxon>
        <taxon>Oomycota</taxon>
        <taxon>Saprolegniomycetes</taxon>
        <taxon>Saprolegniales</taxon>
        <taxon>Verrucalvaceae</taxon>
        <taxon>Aphanomyces</taxon>
    </lineage>
</organism>
<reference evidence="3 4" key="1">
    <citation type="submission" date="2019-06" db="EMBL/GenBank/DDBJ databases">
        <title>Genomics analysis of Aphanomyces spp. identifies a new class of oomycete effector associated with host adaptation.</title>
        <authorList>
            <person name="Gaulin E."/>
        </authorList>
    </citation>
    <scope>NUCLEOTIDE SEQUENCE [LARGE SCALE GENOMIC DNA]</scope>
    <source>
        <strain evidence="3 4">E</strain>
    </source>
</reference>
<dbReference type="Gene3D" id="1.10.238.10">
    <property type="entry name" value="EF-hand"/>
    <property type="match status" value="1"/>
</dbReference>
<protein>
    <recommendedName>
        <fullName evidence="2">EF-hand domain-containing protein</fullName>
    </recommendedName>
</protein>
<feature type="domain" description="EF-hand" evidence="2">
    <location>
        <begin position="58"/>
        <end position="93"/>
    </location>
</feature>
<dbReference type="AlphaFoldDB" id="A0A6A5AYD3"/>
<dbReference type="EMBL" id="VJMI01001862">
    <property type="protein sequence ID" value="KAF0775280.1"/>
    <property type="molecule type" value="Genomic_DNA"/>
</dbReference>
<evidence type="ECO:0000259" key="2">
    <source>
        <dbReference type="PROSITE" id="PS50222"/>
    </source>
</evidence>
<dbReference type="Proteomes" id="UP000469452">
    <property type="component" value="Unassembled WGS sequence"/>
</dbReference>
<dbReference type="Pfam" id="PF13202">
    <property type="entry name" value="EF-hand_5"/>
    <property type="match status" value="1"/>
</dbReference>
<comment type="caution">
    <text evidence="3">The sequence shown here is derived from an EMBL/GenBank/DDBJ whole genome shotgun (WGS) entry which is preliminary data.</text>
</comment>
<dbReference type="InterPro" id="IPR011992">
    <property type="entry name" value="EF-hand-dom_pair"/>
</dbReference>
<feature type="domain" description="EF-hand" evidence="2">
    <location>
        <begin position="98"/>
        <end position="127"/>
    </location>
</feature>
<dbReference type="PROSITE" id="PS00018">
    <property type="entry name" value="EF_HAND_1"/>
    <property type="match status" value="2"/>
</dbReference>
<accession>A0A6A5AYD3</accession>
<dbReference type="InterPro" id="IPR002048">
    <property type="entry name" value="EF_hand_dom"/>
</dbReference>
<dbReference type="PROSITE" id="PS50222">
    <property type="entry name" value="EF_HAND_2"/>
    <property type="match status" value="2"/>
</dbReference>
<evidence type="ECO:0000256" key="1">
    <source>
        <dbReference type="ARBA" id="ARBA00022837"/>
    </source>
</evidence>
<feature type="non-terminal residue" evidence="3">
    <location>
        <position position="1"/>
    </location>
</feature>
<evidence type="ECO:0000313" key="3">
    <source>
        <dbReference type="EMBL" id="KAF0775280.1"/>
    </source>
</evidence>
<dbReference type="InterPro" id="IPR052591">
    <property type="entry name" value="CML21-like"/>
</dbReference>
<dbReference type="InterPro" id="IPR018247">
    <property type="entry name" value="EF_Hand_1_Ca_BS"/>
</dbReference>
<dbReference type="SUPFAM" id="SSF47473">
    <property type="entry name" value="EF-hand"/>
    <property type="match status" value="1"/>
</dbReference>
<gene>
    <name evidence="3" type="ORF">AaE_001020</name>
</gene>